<name>A0A178FDJ3_TRIVO</name>
<feature type="compositionally biased region" description="Basic and acidic residues" evidence="10">
    <location>
        <begin position="257"/>
        <end position="266"/>
    </location>
</feature>
<dbReference type="PANTHER" id="PTHR23149:SF31">
    <property type="entry name" value="PROTEIN PXR1"/>
    <property type="match status" value="1"/>
</dbReference>
<organism evidence="12 13">
    <name type="scientific">Trichophyton violaceum</name>
    <dbReference type="NCBI Taxonomy" id="34388"/>
    <lineage>
        <taxon>Eukaryota</taxon>
        <taxon>Fungi</taxon>
        <taxon>Dikarya</taxon>
        <taxon>Ascomycota</taxon>
        <taxon>Pezizomycotina</taxon>
        <taxon>Eurotiomycetes</taxon>
        <taxon>Eurotiomycetidae</taxon>
        <taxon>Onygenales</taxon>
        <taxon>Arthrodermataceae</taxon>
        <taxon>Trichophyton</taxon>
    </lineage>
</organism>
<dbReference type="OrthoDB" id="4182511at2759"/>
<dbReference type="Proteomes" id="UP000243519">
    <property type="component" value="Unassembled WGS sequence"/>
</dbReference>
<dbReference type="EMBL" id="LHPN01000010">
    <property type="protein sequence ID" value="OAL70114.1"/>
    <property type="molecule type" value="Genomic_DNA"/>
</dbReference>
<feature type="compositionally biased region" description="Low complexity" evidence="10">
    <location>
        <begin position="409"/>
        <end position="433"/>
    </location>
</feature>
<sequence>MGLAAPKRRNKISNDPNNTTWTRSTSSYGHKIMTSQGWAPGDFLGAANSNRTDTYTAASFGHIRVSLKDDNLGLGAKPRRPLIDDEPTGLDAFQGLLGRLNGRSEVEIEKEMKVKRDIKAMTYIERRWGCMNFIGGGLLVPDKVNRIPNEEENKTVEGPADAKPTDGPVNEDIDTKEKRKREKKEKKERKEKKEKSKEKKKRKRETQESEEIADSGFATEISAPASRAETSDDAETDSKTEKQKSKDKKKSKKRKRKEEAQAEKAETSSTPSEEDTKDTKRVETSPSAPAAPIAVKERVIPISRQLLRGRYIQQKRRAVMDSKSLNEFLTMIDSQRANLSWMEAALSELTVEDAAHLTSALEFEGALGERLQYTSVDLYIVDGDGMIRVPAVLFSGDANKGLPGIILTPTTPSEPVTPSTVSSSPTPLESPAMPSLPLPSTPSPPTPPGFEFKNNTERYFFAIAARALQEAAKLPEQPPPFGWLPSQKYPIFYSSILDQFTVCFRERLQSLGRYQQDAFIEECQHHYVSIFNNIRSRWHYSPFGSIDGFRTTINTPNCAIAVQALQHTVRKPTSPPPANWKVNDPLHTYYVIMIARFRTHLRNMLRNYNSLLIDEPIDTHESTCRFIELVIQEYRRTWIANYGLE</sequence>
<keyword evidence="4" id="KW-0539">Nucleus</keyword>
<evidence type="ECO:0000256" key="10">
    <source>
        <dbReference type="SAM" id="MobiDB-lite"/>
    </source>
</evidence>
<dbReference type="GO" id="GO:0005730">
    <property type="term" value="C:nucleolus"/>
    <property type="evidence" value="ECO:0007669"/>
    <property type="project" value="UniProtKB-SubCell"/>
</dbReference>
<gene>
    <name evidence="12" type="ORF">A7D00_5644</name>
</gene>
<evidence type="ECO:0000256" key="2">
    <source>
        <dbReference type="ARBA" id="ARBA00022517"/>
    </source>
</evidence>
<feature type="compositionally biased region" description="Basic residues" evidence="10">
    <location>
        <begin position="1"/>
        <end position="11"/>
    </location>
</feature>
<feature type="region of interest" description="Disordered" evidence="10">
    <location>
        <begin position="409"/>
        <end position="446"/>
    </location>
</feature>
<evidence type="ECO:0000256" key="7">
    <source>
        <dbReference type="ARBA" id="ARBA00040376"/>
    </source>
</evidence>
<keyword evidence="13" id="KW-1185">Reference proteome</keyword>
<dbReference type="PANTHER" id="PTHR23149">
    <property type="entry name" value="G PATCH DOMAIN CONTAINING PROTEIN"/>
    <property type="match status" value="1"/>
</dbReference>
<evidence type="ECO:0000256" key="4">
    <source>
        <dbReference type="ARBA" id="ARBA00023242"/>
    </source>
</evidence>
<accession>A0A178FDJ3</accession>
<evidence type="ECO:0000256" key="5">
    <source>
        <dbReference type="ARBA" id="ARBA00038007"/>
    </source>
</evidence>
<dbReference type="GO" id="GO:0006364">
    <property type="term" value="P:rRNA processing"/>
    <property type="evidence" value="ECO:0007669"/>
    <property type="project" value="UniProtKB-KW"/>
</dbReference>
<keyword evidence="2" id="KW-0690">Ribosome biogenesis</keyword>
<dbReference type="InterPro" id="IPR000467">
    <property type="entry name" value="G_patch_dom"/>
</dbReference>
<evidence type="ECO:0000256" key="9">
    <source>
        <dbReference type="ARBA" id="ARBA00043878"/>
    </source>
</evidence>
<evidence type="ECO:0000313" key="12">
    <source>
        <dbReference type="EMBL" id="OAL70114.1"/>
    </source>
</evidence>
<feature type="region of interest" description="Disordered" evidence="10">
    <location>
        <begin position="151"/>
        <end position="292"/>
    </location>
</feature>
<comment type="function">
    <text evidence="9">Involved in rRNA-processing at A0, A1 and A2 sites and negatively regulates telomerase.</text>
</comment>
<feature type="domain" description="G-patch" evidence="11">
    <location>
        <begin position="25"/>
        <end position="79"/>
    </location>
</feature>
<keyword evidence="3" id="KW-0698">rRNA processing</keyword>
<comment type="subcellular location">
    <subcellularLocation>
        <location evidence="1">Nucleus</location>
        <location evidence="1">Nucleolus</location>
    </subcellularLocation>
</comment>
<evidence type="ECO:0000256" key="8">
    <source>
        <dbReference type="ARBA" id="ARBA00041961"/>
    </source>
</evidence>
<dbReference type="GO" id="GO:0003676">
    <property type="term" value="F:nucleic acid binding"/>
    <property type="evidence" value="ECO:0007669"/>
    <property type="project" value="InterPro"/>
</dbReference>
<protein>
    <recommendedName>
        <fullName evidence="7">Protein PXR1</fullName>
    </recommendedName>
    <alternativeName>
        <fullName evidence="8">PinX1-related protein 1</fullName>
    </alternativeName>
    <alternativeName>
        <fullName evidence="6">Protein pxr1</fullName>
    </alternativeName>
</protein>
<evidence type="ECO:0000256" key="1">
    <source>
        <dbReference type="ARBA" id="ARBA00004604"/>
    </source>
</evidence>
<dbReference type="InterPro" id="IPR050656">
    <property type="entry name" value="PINX1"/>
</dbReference>
<feature type="compositionally biased region" description="Basic residues" evidence="10">
    <location>
        <begin position="178"/>
        <end position="190"/>
    </location>
</feature>
<feature type="compositionally biased region" description="Polar residues" evidence="10">
    <location>
        <begin position="13"/>
        <end position="25"/>
    </location>
</feature>
<reference evidence="12 13" key="1">
    <citation type="submission" date="2016-05" db="EMBL/GenBank/DDBJ databases">
        <title>Genome sequencing of Trichophyton violaceum CMCC(F)T3l isolated from hair.</title>
        <authorList>
            <person name="Zhan P."/>
            <person name="Tao Y."/>
            <person name="Liu W."/>
        </authorList>
    </citation>
    <scope>NUCLEOTIDE SEQUENCE [LARGE SCALE GENOMIC DNA]</scope>
    <source>
        <strain evidence="13">CMCC(F)T3l</strain>
    </source>
</reference>
<comment type="caution">
    <text evidence="12">The sequence shown here is derived from an EMBL/GenBank/DDBJ whole genome shotgun (WGS) entry which is preliminary data.</text>
</comment>
<comment type="similarity">
    <text evidence="5">Belongs to the PINX1 family.</text>
</comment>
<evidence type="ECO:0000313" key="13">
    <source>
        <dbReference type="Proteomes" id="UP000243519"/>
    </source>
</evidence>
<feature type="region of interest" description="Disordered" evidence="10">
    <location>
        <begin position="1"/>
        <end position="25"/>
    </location>
</feature>
<evidence type="ECO:0000259" key="11">
    <source>
        <dbReference type="PROSITE" id="PS50174"/>
    </source>
</evidence>
<dbReference type="PROSITE" id="PS50174">
    <property type="entry name" value="G_PATCH"/>
    <property type="match status" value="1"/>
</dbReference>
<feature type="compositionally biased region" description="Pro residues" evidence="10">
    <location>
        <begin position="434"/>
        <end position="446"/>
    </location>
</feature>
<feature type="compositionally biased region" description="Basic residues" evidence="10">
    <location>
        <begin position="245"/>
        <end position="256"/>
    </location>
</feature>
<proteinExistence type="inferred from homology"/>
<dbReference type="AlphaFoldDB" id="A0A178FDJ3"/>
<evidence type="ECO:0000256" key="3">
    <source>
        <dbReference type="ARBA" id="ARBA00022552"/>
    </source>
</evidence>
<evidence type="ECO:0000256" key="6">
    <source>
        <dbReference type="ARBA" id="ARBA00040137"/>
    </source>
</evidence>